<sequence>MNFIQLFAGGQGAQGGGLLAYLPFILILLIMYFLMIRPQAKRQKEKQRMLEELKKGDRIVTIGGIHGTIGGFKSKEKKALILKIDNKTTITINRSAVAGLIGKVGDTEIDAIGDQT</sequence>
<dbReference type="InterPro" id="IPR003849">
    <property type="entry name" value="Preprotein_translocase_YajC"/>
</dbReference>
<feature type="transmembrane region" description="Helical" evidence="9">
    <location>
        <begin position="18"/>
        <end position="36"/>
    </location>
</feature>
<keyword evidence="8 9" id="KW-0472">Membrane</keyword>
<proteinExistence type="predicted"/>
<evidence type="ECO:0008006" key="11">
    <source>
        <dbReference type="Google" id="ProtNLM"/>
    </source>
</evidence>
<evidence type="ECO:0000256" key="1">
    <source>
        <dbReference type="ARBA" id="ARBA00004162"/>
    </source>
</evidence>
<evidence type="ECO:0000256" key="9">
    <source>
        <dbReference type="SAM" id="Phobius"/>
    </source>
</evidence>
<dbReference type="SMART" id="SM01323">
    <property type="entry name" value="YajC"/>
    <property type="match status" value="1"/>
</dbReference>
<keyword evidence="4 9" id="KW-0812">Transmembrane</keyword>
<evidence type="ECO:0000256" key="7">
    <source>
        <dbReference type="ARBA" id="ARBA00023010"/>
    </source>
</evidence>
<reference evidence="10" key="1">
    <citation type="submission" date="2018-05" db="EMBL/GenBank/DDBJ databases">
        <authorList>
            <person name="Lanie J.A."/>
            <person name="Ng W.-L."/>
            <person name="Kazmierczak K.M."/>
            <person name="Andrzejewski T.M."/>
            <person name="Davidsen T.M."/>
            <person name="Wayne K.J."/>
            <person name="Tettelin H."/>
            <person name="Glass J.I."/>
            <person name="Rusch D."/>
            <person name="Podicherti R."/>
            <person name="Tsui H.-C.T."/>
            <person name="Winkler M.E."/>
        </authorList>
    </citation>
    <scope>NUCLEOTIDE SEQUENCE</scope>
</reference>
<evidence type="ECO:0000256" key="2">
    <source>
        <dbReference type="ARBA" id="ARBA00022448"/>
    </source>
</evidence>
<comment type="subcellular location">
    <subcellularLocation>
        <location evidence="1">Cell membrane</location>
        <topology evidence="1">Single-pass membrane protein</topology>
    </subcellularLocation>
</comment>
<name>A0A381QKE9_9ZZZZ</name>
<dbReference type="PRINTS" id="PR01853">
    <property type="entry name" value="YAJCTRNLCASE"/>
</dbReference>
<dbReference type="PANTHER" id="PTHR33909">
    <property type="entry name" value="SEC TRANSLOCON ACCESSORY COMPLEX SUBUNIT YAJC"/>
    <property type="match status" value="1"/>
</dbReference>
<dbReference type="AlphaFoldDB" id="A0A381QKE9"/>
<dbReference type="GO" id="GO:0015031">
    <property type="term" value="P:protein transport"/>
    <property type="evidence" value="ECO:0007669"/>
    <property type="project" value="UniProtKB-KW"/>
</dbReference>
<evidence type="ECO:0000256" key="8">
    <source>
        <dbReference type="ARBA" id="ARBA00023136"/>
    </source>
</evidence>
<keyword evidence="5" id="KW-0653">Protein transport</keyword>
<keyword evidence="2" id="KW-0813">Transport</keyword>
<evidence type="ECO:0000313" key="10">
    <source>
        <dbReference type="EMBL" id="SUZ78083.1"/>
    </source>
</evidence>
<dbReference type="NCBIfam" id="TIGR00739">
    <property type="entry name" value="yajC"/>
    <property type="match status" value="1"/>
</dbReference>
<keyword evidence="3" id="KW-1003">Cell membrane</keyword>
<dbReference type="Pfam" id="PF02699">
    <property type="entry name" value="YajC"/>
    <property type="match status" value="1"/>
</dbReference>
<keyword evidence="6 9" id="KW-1133">Transmembrane helix</keyword>
<dbReference type="EMBL" id="UINC01001340">
    <property type="protein sequence ID" value="SUZ78083.1"/>
    <property type="molecule type" value="Genomic_DNA"/>
</dbReference>
<keyword evidence="7" id="KW-0811">Translocation</keyword>
<protein>
    <recommendedName>
        <fullName evidence="11">Preprotein translocase subunit YajC</fullName>
    </recommendedName>
</protein>
<accession>A0A381QKE9</accession>
<dbReference type="PANTHER" id="PTHR33909:SF1">
    <property type="entry name" value="SEC TRANSLOCON ACCESSORY COMPLEX SUBUNIT YAJC"/>
    <property type="match status" value="1"/>
</dbReference>
<dbReference type="GO" id="GO:0005886">
    <property type="term" value="C:plasma membrane"/>
    <property type="evidence" value="ECO:0007669"/>
    <property type="project" value="UniProtKB-SubCell"/>
</dbReference>
<evidence type="ECO:0000256" key="3">
    <source>
        <dbReference type="ARBA" id="ARBA00022475"/>
    </source>
</evidence>
<organism evidence="10">
    <name type="scientific">marine metagenome</name>
    <dbReference type="NCBI Taxonomy" id="408172"/>
    <lineage>
        <taxon>unclassified sequences</taxon>
        <taxon>metagenomes</taxon>
        <taxon>ecological metagenomes</taxon>
    </lineage>
</organism>
<evidence type="ECO:0000256" key="6">
    <source>
        <dbReference type="ARBA" id="ARBA00022989"/>
    </source>
</evidence>
<evidence type="ECO:0000256" key="4">
    <source>
        <dbReference type="ARBA" id="ARBA00022692"/>
    </source>
</evidence>
<gene>
    <name evidence="10" type="ORF">METZ01_LOCUS30937</name>
</gene>
<evidence type="ECO:0000256" key="5">
    <source>
        <dbReference type="ARBA" id="ARBA00022927"/>
    </source>
</evidence>